<accession>A0A292QAP1</accession>
<gene>
    <name evidence="14" type="ORF">GSTUAT00000134001</name>
</gene>
<keyword evidence="15" id="KW-1185">Reference proteome</keyword>
<evidence type="ECO:0000256" key="1">
    <source>
        <dbReference type="ARBA" id="ARBA00001946"/>
    </source>
</evidence>
<proteinExistence type="inferred from homology"/>
<dbReference type="Gene3D" id="3.40.1180.10">
    <property type="entry name" value="Decaprenyl diphosphate synthase-like"/>
    <property type="match status" value="1"/>
</dbReference>
<protein>
    <recommendedName>
        <fullName evidence="5">ditrans,polycis-polyprenyl diphosphate synthase [(2E,6E)-farnesyldiphosphate specific]</fullName>
        <ecNumber evidence="5">2.5.1.87</ecNumber>
    </recommendedName>
</protein>
<feature type="region of interest" description="Disordered" evidence="13">
    <location>
        <begin position="1"/>
        <end position="35"/>
    </location>
</feature>
<evidence type="ECO:0000313" key="15">
    <source>
        <dbReference type="Proteomes" id="UP001412239"/>
    </source>
</evidence>
<evidence type="ECO:0000256" key="2">
    <source>
        <dbReference type="ARBA" id="ARBA00004586"/>
    </source>
</evidence>
<comment type="subcellular location">
    <subcellularLocation>
        <location evidence="2">Endoplasmic reticulum membrane</location>
    </subcellularLocation>
</comment>
<name>A0A292QAP1_9PEZI</name>
<evidence type="ECO:0000256" key="10">
    <source>
        <dbReference type="ARBA" id="ARBA00022989"/>
    </source>
</evidence>
<keyword evidence="11" id="KW-0472">Membrane</keyword>
<comment type="pathway">
    <text evidence="3">Protein modification; protein glycosylation.</text>
</comment>
<feature type="compositionally biased region" description="Pro residues" evidence="13">
    <location>
        <begin position="1"/>
        <end position="10"/>
    </location>
</feature>
<evidence type="ECO:0000256" key="7">
    <source>
        <dbReference type="ARBA" id="ARBA00022692"/>
    </source>
</evidence>
<dbReference type="AlphaFoldDB" id="A0A292QAP1"/>
<keyword evidence="6" id="KW-0808">Transferase</keyword>
<dbReference type="SUPFAM" id="SSF64005">
    <property type="entry name" value="Undecaprenyl diphosphate synthase"/>
    <property type="match status" value="1"/>
</dbReference>
<evidence type="ECO:0000256" key="6">
    <source>
        <dbReference type="ARBA" id="ARBA00022679"/>
    </source>
</evidence>
<sequence>MANVAPPPPYSSSSSSAYPPRPLKSALRSRQQKPPEVLERERVLLARLPAADPREKPIRNFLATRFYKFILLTIHLLFSIYLKLRWAYHNILNRGLSILYYHHRTPQLIRKDVKELEERGKLPEHVSVVLEYERGGLDTLIDEVSEISCWCASAGIRTLSVYEQTGILKSYISTSHRSISQRLHSYFGKSRPRLRVHAPPLSSLHDPGQEGREVGLEVILISEEDGRESLVDLTKTLCDMAQRGKISSEDVSVELIDAEVTENTISEPDLLILFSPSVVLRGYPPWQIRLTEIFHVQDNSGVGYQVFLRALHRFAKTEMRFGRVEYRNKSRMDTGGLLRLRDFRTCRYPAGVMHISSEVAPALFVFRCVGVGKGPSLRLFRWAERHSQKITHSGSMGTV</sequence>
<evidence type="ECO:0000256" key="9">
    <source>
        <dbReference type="ARBA" id="ARBA00022842"/>
    </source>
</evidence>
<dbReference type="GO" id="GO:1904423">
    <property type="term" value="C:dehydrodolichyl diphosphate synthase complex"/>
    <property type="evidence" value="ECO:0007669"/>
    <property type="project" value="InterPro"/>
</dbReference>
<comment type="catalytic activity">
    <reaction evidence="12">
        <text>n isopentenyl diphosphate + (2E,6E)-farnesyl diphosphate = a di-trans,poly-cis-polyprenyl diphosphate + n diphosphate</text>
        <dbReference type="Rhea" id="RHEA:53008"/>
        <dbReference type="Rhea" id="RHEA-COMP:19494"/>
        <dbReference type="ChEBI" id="CHEBI:33019"/>
        <dbReference type="ChEBI" id="CHEBI:128769"/>
        <dbReference type="ChEBI" id="CHEBI:136960"/>
        <dbReference type="ChEBI" id="CHEBI:175763"/>
        <dbReference type="EC" id="2.5.1.87"/>
    </reaction>
</comment>
<evidence type="ECO:0000256" key="4">
    <source>
        <dbReference type="ARBA" id="ARBA00005432"/>
    </source>
</evidence>
<evidence type="ECO:0000256" key="12">
    <source>
        <dbReference type="ARBA" id="ARBA00047353"/>
    </source>
</evidence>
<dbReference type="EMBL" id="LN890943">
    <property type="protein sequence ID" value="CUS15857.1"/>
    <property type="molecule type" value="Genomic_DNA"/>
</dbReference>
<dbReference type="GO" id="GO:0005789">
    <property type="term" value="C:endoplasmic reticulum membrane"/>
    <property type="evidence" value="ECO:0007669"/>
    <property type="project" value="UniProtKB-SubCell"/>
</dbReference>
<evidence type="ECO:0000256" key="11">
    <source>
        <dbReference type="ARBA" id="ARBA00023136"/>
    </source>
</evidence>
<evidence type="ECO:0000256" key="3">
    <source>
        <dbReference type="ARBA" id="ARBA00004922"/>
    </source>
</evidence>
<dbReference type="Proteomes" id="UP001412239">
    <property type="component" value="Unassembled WGS sequence"/>
</dbReference>
<evidence type="ECO:0000256" key="8">
    <source>
        <dbReference type="ARBA" id="ARBA00022824"/>
    </source>
</evidence>
<evidence type="ECO:0000256" key="13">
    <source>
        <dbReference type="SAM" id="MobiDB-lite"/>
    </source>
</evidence>
<comment type="cofactor">
    <cofactor evidence="1">
        <name>Mg(2+)</name>
        <dbReference type="ChEBI" id="CHEBI:18420"/>
    </cofactor>
</comment>
<dbReference type="GO" id="GO:0045547">
    <property type="term" value="F:ditrans,polycis-polyprenyl diphosphate synthase [(2E,6E)-farnesyl diphosphate specific] activity"/>
    <property type="evidence" value="ECO:0007669"/>
    <property type="project" value="UniProtKB-EC"/>
</dbReference>
<keyword evidence="8" id="KW-0256">Endoplasmic reticulum</keyword>
<dbReference type="InterPro" id="IPR036424">
    <property type="entry name" value="UPP_synth-like_sf"/>
</dbReference>
<reference evidence="14" key="1">
    <citation type="submission" date="2015-10" db="EMBL/GenBank/DDBJ databases">
        <authorList>
            <person name="Regsiter A."/>
            <person name="william w."/>
        </authorList>
    </citation>
    <scope>NUCLEOTIDE SEQUENCE</scope>
    <source>
        <strain evidence="14">Montdore</strain>
    </source>
</reference>
<evidence type="ECO:0000256" key="5">
    <source>
        <dbReference type="ARBA" id="ARBA00012596"/>
    </source>
</evidence>
<dbReference type="InterPro" id="IPR038887">
    <property type="entry name" value="Nus1/NgBR"/>
</dbReference>
<dbReference type="EC" id="2.5.1.87" evidence="5"/>
<keyword evidence="9" id="KW-0460">Magnesium</keyword>
<comment type="similarity">
    <text evidence="4">Belongs to the UPP synthase family.</text>
</comment>
<keyword evidence="7" id="KW-0812">Transmembrane</keyword>
<dbReference type="PANTHER" id="PTHR21528:SF0">
    <property type="entry name" value="DEHYDRODOLICHYL DIPHOSPHATE SYNTHASE COMPLEX SUBUNIT NUS1"/>
    <property type="match status" value="1"/>
</dbReference>
<dbReference type="PANTHER" id="PTHR21528">
    <property type="entry name" value="DEHYDRODOLICHYL DIPHOSPHATE SYNTHASE COMPLEX SUBUNIT NUS1"/>
    <property type="match status" value="1"/>
</dbReference>
<dbReference type="UniPathway" id="UPA00378"/>
<keyword evidence="10" id="KW-1133">Transmembrane helix</keyword>
<evidence type="ECO:0000313" key="14">
    <source>
        <dbReference type="EMBL" id="CUS15857.1"/>
    </source>
</evidence>
<organism evidence="14 15">
    <name type="scientific">Tuber aestivum</name>
    <name type="common">summer truffle</name>
    <dbReference type="NCBI Taxonomy" id="59557"/>
    <lineage>
        <taxon>Eukaryota</taxon>
        <taxon>Fungi</taxon>
        <taxon>Dikarya</taxon>
        <taxon>Ascomycota</taxon>
        <taxon>Pezizomycotina</taxon>
        <taxon>Pezizomycetes</taxon>
        <taxon>Pezizales</taxon>
        <taxon>Tuberaceae</taxon>
        <taxon>Tuber</taxon>
    </lineage>
</organism>